<gene>
    <name evidence="2" type="ORF">KDL01_40375</name>
</gene>
<dbReference type="AlphaFoldDB" id="A0A941ITC4"/>
<evidence type="ECO:0000313" key="2">
    <source>
        <dbReference type="EMBL" id="MBR7839579.1"/>
    </source>
</evidence>
<proteinExistence type="predicted"/>
<feature type="domain" description="DUF6985" evidence="1">
    <location>
        <begin position="4"/>
        <end position="68"/>
    </location>
</feature>
<dbReference type="Proteomes" id="UP000675781">
    <property type="component" value="Unassembled WGS sequence"/>
</dbReference>
<name>A0A941ITC4_9ACTN</name>
<organism evidence="2 3">
    <name type="scientific">Actinospica durhamensis</name>
    <dbReference type="NCBI Taxonomy" id="1508375"/>
    <lineage>
        <taxon>Bacteria</taxon>
        <taxon>Bacillati</taxon>
        <taxon>Actinomycetota</taxon>
        <taxon>Actinomycetes</taxon>
        <taxon>Catenulisporales</taxon>
        <taxon>Actinospicaceae</taxon>
        <taxon>Actinospica</taxon>
    </lineage>
</organism>
<dbReference type="Pfam" id="PF22481">
    <property type="entry name" value="DUF6985"/>
    <property type="match status" value="1"/>
</dbReference>
<protein>
    <recommendedName>
        <fullName evidence="1">DUF6985 domain-containing protein</fullName>
    </recommendedName>
</protein>
<sequence>MGGEDGFPSIDTPEDVWQHIVFGEVAVGRDGAAVFVSVESECSWEPEHGLQIVFRAGRAVTKVGPFDGQYINASADGRELEDVVYRRWSLEP</sequence>
<reference evidence="2" key="1">
    <citation type="submission" date="2021-04" db="EMBL/GenBank/DDBJ databases">
        <title>Genome based classification of Actinospica acidithermotolerans sp. nov., an actinobacterium isolated from an Indonesian hot spring.</title>
        <authorList>
            <person name="Kusuma A.B."/>
            <person name="Putra K.E."/>
            <person name="Nafisah S."/>
            <person name="Loh J."/>
            <person name="Nouioui I."/>
            <person name="Goodfellow M."/>
        </authorList>
    </citation>
    <scope>NUCLEOTIDE SEQUENCE</scope>
    <source>
        <strain evidence="2">CSCA 57</strain>
    </source>
</reference>
<accession>A0A941ITC4</accession>
<comment type="caution">
    <text evidence="2">The sequence shown here is derived from an EMBL/GenBank/DDBJ whole genome shotgun (WGS) entry which is preliminary data.</text>
</comment>
<dbReference type="InterPro" id="IPR054254">
    <property type="entry name" value="DUF6985"/>
</dbReference>
<dbReference type="EMBL" id="JAGSOG010000495">
    <property type="protein sequence ID" value="MBR7839579.1"/>
    <property type="molecule type" value="Genomic_DNA"/>
</dbReference>
<keyword evidence="3" id="KW-1185">Reference proteome</keyword>
<evidence type="ECO:0000259" key="1">
    <source>
        <dbReference type="Pfam" id="PF22481"/>
    </source>
</evidence>
<evidence type="ECO:0000313" key="3">
    <source>
        <dbReference type="Proteomes" id="UP000675781"/>
    </source>
</evidence>